<gene>
    <name evidence="2" type="ORF">EGW08_004837</name>
</gene>
<feature type="chain" id="PRO_5018667837" description="ShKT domain-containing protein" evidence="1">
    <location>
        <begin position="18"/>
        <end position="384"/>
    </location>
</feature>
<comment type="caution">
    <text evidence="2">The sequence shown here is derived from an EMBL/GenBank/DDBJ whole genome shotgun (WGS) entry which is preliminary data.</text>
</comment>
<dbReference type="OrthoDB" id="10316719at2759"/>
<feature type="signal peptide" evidence="1">
    <location>
        <begin position="1"/>
        <end position="17"/>
    </location>
</feature>
<feature type="non-terminal residue" evidence="2">
    <location>
        <position position="1"/>
    </location>
</feature>
<accession>A0A3S1BMY3</accession>
<proteinExistence type="predicted"/>
<feature type="non-terminal residue" evidence="2">
    <location>
        <position position="384"/>
    </location>
</feature>
<dbReference type="Proteomes" id="UP000271974">
    <property type="component" value="Unassembled WGS sequence"/>
</dbReference>
<dbReference type="EMBL" id="RQTK01000112">
    <property type="protein sequence ID" value="RUS87383.1"/>
    <property type="molecule type" value="Genomic_DNA"/>
</dbReference>
<keyword evidence="1" id="KW-0732">Signal</keyword>
<protein>
    <recommendedName>
        <fullName evidence="4">ShKT domain-containing protein</fullName>
    </recommendedName>
</protein>
<organism evidence="2 3">
    <name type="scientific">Elysia chlorotica</name>
    <name type="common">Eastern emerald elysia</name>
    <name type="synonym">Sea slug</name>
    <dbReference type="NCBI Taxonomy" id="188477"/>
    <lineage>
        <taxon>Eukaryota</taxon>
        <taxon>Metazoa</taxon>
        <taxon>Spiralia</taxon>
        <taxon>Lophotrochozoa</taxon>
        <taxon>Mollusca</taxon>
        <taxon>Gastropoda</taxon>
        <taxon>Heterobranchia</taxon>
        <taxon>Euthyneura</taxon>
        <taxon>Panpulmonata</taxon>
        <taxon>Sacoglossa</taxon>
        <taxon>Placobranchoidea</taxon>
        <taxon>Plakobranchidae</taxon>
        <taxon>Elysia</taxon>
    </lineage>
</organism>
<name>A0A3S1BMY3_ELYCH</name>
<reference evidence="2 3" key="1">
    <citation type="submission" date="2019-01" db="EMBL/GenBank/DDBJ databases">
        <title>A draft genome assembly of the solar-powered sea slug Elysia chlorotica.</title>
        <authorList>
            <person name="Cai H."/>
            <person name="Li Q."/>
            <person name="Fang X."/>
            <person name="Li J."/>
            <person name="Curtis N.E."/>
            <person name="Altenburger A."/>
            <person name="Shibata T."/>
            <person name="Feng M."/>
            <person name="Maeda T."/>
            <person name="Schwartz J.A."/>
            <person name="Shigenobu S."/>
            <person name="Lundholm N."/>
            <person name="Nishiyama T."/>
            <person name="Yang H."/>
            <person name="Hasebe M."/>
            <person name="Li S."/>
            <person name="Pierce S.K."/>
            <person name="Wang J."/>
        </authorList>
    </citation>
    <scope>NUCLEOTIDE SEQUENCE [LARGE SCALE GENOMIC DNA]</scope>
    <source>
        <strain evidence="2">EC2010</strain>
        <tissue evidence="2">Whole organism of an adult</tissue>
    </source>
</reference>
<evidence type="ECO:0000313" key="2">
    <source>
        <dbReference type="EMBL" id="RUS87383.1"/>
    </source>
</evidence>
<keyword evidence="3" id="KW-1185">Reference proteome</keyword>
<dbReference type="AlphaFoldDB" id="A0A3S1BMY3"/>
<evidence type="ECO:0008006" key="4">
    <source>
        <dbReference type="Google" id="ProtNLM"/>
    </source>
</evidence>
<sequence>SYKTITVLVLVVATASGQLHPDDDGVTCFRCDDTTRDNFPLCLQHPLKCAAGEVCQIRYGYGTDLHIPHYFCKTSGSCQHGLNGHPLPCEQGGYHVNTGICHECCSTSECVANLTNYVRLELVSSKNLFCPGRCKLNDVQACMHTGRVCDEVSFCQVKIDQADHITGVCVDDHLYGTCQRSLSSNPCPGDFTNASAYDSTNNRHCFHDCCATNECLFPHFGIHMAHAVSPTTLPVSGPSWNSTGLWQQLLGSCEDTFDLALCQSLKNDHKHCMNRLSLSMCPKTCGICSAVNSYVCKDTSDLCGSIKMSQPGFCDTEEGVVQCPTTCAKCDELLESIILSVVDGSATVAPSMSTPAPVDCASITPDDCVHFGPLCQTTFLGVLC</sequence>
<evidence type="ECO:0000256" key="1">
    <source>
        <dbReference type="SAM" id="SignalP"/>
    </source>
</evidence>
<evidence type="ECO:0000313" key="3">
    <source>
        <dbReference type="Proteomes" id="UP000271974"/>
    </source>
</evidence>